<dbReference type="PANTHER" id="PTHR44103:SF1">
    <property type="entry name" value="PROPROTEIN CONVERTASE P"/>
    <property type="match status" value="1"/>
</dbReference>
<evidence type="ECO:0000313" key="6">
    <source>
        <dbReference type="Proteomes" id="UP001221686"/>
    </source>
</evidence>
<organism evidence="5 6">
    <name type="scientific">Nannocystis bainbridge</name>
    <dbReference type="NCBI Taxonomy" id="2995303"/>
    <lineage>
        <taxon>Bacteria</taxon>
        <taxon>Pseudomonadati</taxon>
        <taxon>Myxococcota</taxon>
        <taxon>Polyangia</taxon>
        <taxon>Nannocystales</taxon>
        <taxon>Nannocystaceae</taxon>
        <taxon>Nannocystis</taxon>
    </lineage>
</organism>
<keyword evidence="6" id="KW-1185">Reference proteome</keyword>
<dbReference type="PROSITE" id="PS51257">
    <property type="entry name" value="PROKAR_LIPOPROTEIN"/>
    <property type="match status" value="1"/>
</dbReference>
<keyword evidence="3" id="KW-1015">Disulfide bond</keyword>
<accession>A0ABT5ED28</accession>
<dbReference type="RefSeq" id="WP_272091885.1">
    <property type="nucleotide sequence ID" value="NZ_JAQNDL010000005.1"/>
</dbReference>
<protein>
    <submittedName>
        <fullName evidence="5">FG-GAP-like repeat-containing protein</fullName>
    </submittedName>
</protein>
<evidence type="ECO:0000256" key="1">
    <source>
        <dbReference type="ARBA" id="ARBA00022729"/>
    </source>
</evidence>
<dbReference type="EMBL" id="JAQNDL010000005">
    <property type="protein sequence ID" value="MDC0723343.1"/>
    <property type="molecule type" value="Genomic_DNA"/>
</dbReference>
<dbReference type="NCBIfam" id="TIGR02232">
    <property type="entry name" value="myxo_disulf_rpt"/>
    <property type="match status" value="1"/>
</dbReference>
<dbReference type="Proteomes" id="UP001221686">
    <property type="component" value="Unassembled WGS sequence"/>
</dbReference>
<dbReference type="SUPFAM" id="SSF69318">
    <property type="entry name" value="Integrin alpha N-terminal domain"/>
    <property type="match status" value="1"/>
</dbReference>
<feature type="region of interest" description="Disordered" evidence="4">
    <location>
        <begin position="30"/>
        <end position="92"/>
    </location>
</feature>
<dbReference type="Pfam" id="PF13517">
    <property type="entry name" value="FG-GAP_3"/>
    <property type="match status" value="2"/>
</dbReference>
<evidence type="ECO:0000256" key="3">
    <source>
        <dbReference type="ARBA" id="ARBA00023157"/>
    </source>
</evidence>
<proteinExistence type="predicted"/>
<comment type="caution">
    <text evidence="5">The sequence shown here is derived from an EMBL/GenBank/DDBJ whole genome shotgun (WGS) entry which is preliminary data.</text>
</comment>
<dbReference type="InterPro" id="IPR011936">
    <property type="entry name" value="Myxo_disulph_rpt"/>
</dbReference>
<keyword evidence="1" id="KW-0732">Signal</keyword>
<keyword evidence="2" id="KW-0677">Repeat</keyword>
<gene>
    <name evidence="5" type="ORF">POL25_41065</name>
</gene>
<evidence type="ECO:0000256" key="2">
    <source>
        <dbReference type="ARBA" id="ARBA00022737"/>
    </source>
</evidence>
<evidence type="ECO:0000256" key="4">
    <source>
        <dbReference type="SAM" id="MobiDB-lite"/>
    </source>
</evidence>
<name>A0ABT5ED28_9BACT</name>
<dbReference type="PANTHER" id="PTHR44103">
    <property type="entry name" value="PROPROTEIN CONVERTASE P"/>
    <property type="match status" value="1"/>
</dbReference>
<dbReference type="InterPro" id="IPR028994">
    <property type="entry name" value="Integrin_alpha_N"/>
</dbReference>
<evidence type="ECO:0000313" key="5">
    <source>
        <dbReference type="EMBL" id="MDC0723343.1"/>
    </source>
</evidence>
<feature type="compositionally biased region" description="Low complexity" evidence="4">
    <location>
        <begin position="38"/>
        <end position="60"/>
    </location>
</feature>
<dbReference type="InterPro" id="IPR013517">
    <property type="entry name" value="FG-GAP"/>
</dbReference>
<sequence>MVDCRIAGSLVLVAGASACSVPNPLFLPGHAEDATSSADTGPATTGDEGTTGGPPVSTGGDEATSSPGTTAVAPACGNGIQEPGEQCDDGNQIAGDDCEPNCRPLFAPWDQPIEGSEDAAALALGDLDGDGDDDLVLGFATCSMGQACARVWHQGDAGFVEVAPIPLPGAPARLFIADWDEDQVPDLLAAHTAGFVSLALLGTLDLPLEIPYAGDLAAAIVAPIDGDARPDLVIPDEAGHKVYYILANGFGFTQPNTVNCDHPPRHVAVADVDDDGEADLVYSIDLGPDPGFSVKPGFEGADLGPFVSNAGNASALAIGEFGGPPWPNVVFSDPVGNTLQVFNNQGGGQFEKASDTIDAEPGVLRLVAARITTDEFDNILALAPAALQIFTYAEGKIVSGPSRSFAGTAIDFQVGRLGGDDRLDLAVLTTHGAYVLVNQSGE</sequence>
<reference evidence="5 6" key="1">
    <citation type="submission" date="2022-11" db="EMBL/GenBank/DDBJ databases">
        <title>Minimal conservation of predation-associated metabolite biosynthetic gene clusters underscores biosynthetic potential of Myxococcota including descriptions for ten novel species: Archangium lansinium sp. nov., Myxococcus landrumus sp. nov., Nannocystis bai.</title>
        <authorList>
            <person name="Ahearne A."/>
            <person name="Stevens C."/>
            <person name="Dowd S."/>
        </authorList>
    </citation>
    <scope>NUCLEOTIDE SEQUENCE [LARGE SCALE GENOMIC DNA]</scope>
    <source>
        <strain evidence="5 6">BB15-2</strain>
    </source>
</reference>